<evidence type="ECO:0000313" key="8">
    <source>
        <dbReference type="Proteomes" id="UP000287394"/>
    </source>
</evidence>
<evidence type="ECO:0000256" key="2">
    <source>
        <dbReference type="ARBA" id="ARBA00008017"/>
    </source>
</evidence>
<dbReference type="EMBL" id="AP025739">
    <property type="protein sequence ID" value="BDI34071.1"/>
    <property type="molecule type" value="Genomic_DNA"/>
</dbReference>
<dbReference type="PANTHER" id="PTHR30221">
    <property type="entry name" value="SMALL-CONDUCTANCE MECHANOSENSITIVE CHANNEL"/>
    <property type="match status" value="1"/>
</dbReference>
<dbReference type="InterPro" id="IPR023408">
    <property type="entry name" value="MscS_beta-dom_sf"/>
</dbReference>
<keyword evidence="4" id="KW-0812">Transmembrane</keyword>
<dbReference type="SUPFAM" id="SSF50182">
    <property type="entry name" value="Sm-like ribonucleoproteins"/>
    <property type="match status" value="1"/>
</dbReference>
<dbReference type="InterPro" id="IPR049278">
    <property type="entry name" value="MS_channel_C"/>
</dbReference>
<evidence type="ECO:0000256" key="1">
    <source>
        <dbReference type="ARBA" id="ARBA00004651"/>
    </source>
</evidence>
<dbReference type="GO" id="GO:0008381">
    <property type="term" value="F:mechanosensitive monoatomic ion channel activity"/>
    <property type="evidence" value="ECO:0007669"/>
    <property type="project" value="InterPro"/>
</dbReference>
<keyword evidence="3" id="KW-1003">Cell membrane</keyword>
<dbReference type="SUPFAM" id="SSF82861">
    <property type="entry name" value="Mechanosensitive channel protein MscS (YggB), transmembrane region"/>
    <property type="match status" value="1"/>
</dbReference>
<gene>
    <name evidence="7" type="ORF">CCAX7_61220</name>
</gene>
<dbReference type="InterPro" id="IPR006685">
    <property type="entry name" value="MscS_channel_2nd"/>
</dbReference>
<proteinExistence type="inferred from homology"/>
<accession>A0A402CWB7</accession>
<sequence length="322" mass="35401">MKFDPSVAWTKILILANSFIAAIPNILIAALIFALFYHAGRQIRALVRRATESHRRSQSVGLVLGRLSQGVIVLVGALVALTVVFPSFNVSNLISLLGISTVAIGFAFKDIFQNFPAGILLLLAEPFRIGDQIVVKDFEGTVRDIQTRATTIDTYDGRRIVIPNTELFTEAVTVNTAYEKRRCQCEIGVGHSDDPDEAKSVILNAIGDLEGVMTDPAPEAFVVEIAASSITIRIWWWVQPPTRRNVLVVQDCVLIAATKALMENGIDIPFATQTTLFTTILRIWMCVIATAMFSMAGIHLSNSQWRHNALIHFSLSSPPLNT</sequence>
<dbReference type="SUPFAM" id="SSF82689">
    <property type="entry name" value="Mechanosensitive channel protein MscS (YggB), C-terminal domain"/>
    <property type="match status" value="1"/>
</dbReference>
<dbReference type="Gene3D" id="3.30.70.100">
    <property type="match status" value="1"/>
</dbReference>
<dbReference type="InterPro" id="IPR010920">
    <property type="entry name" value="LSM_dom_sf"/>
</dbReference>
<evidence type="ECO:0000256" key="5">
    <source>
        <dbReference type="ARBA" id="ARBA00022989"/>
    </source>
</evidence>
<dbReference type="PROSITE" id="PS01246">
    <property type="entry name" value="UPF0003"/>
    <property type="match status" value="1"/>
</dbReference>
<comment type="subcellular location">
    <subcellularLocation>
        <location evidence="1">Cell membrane</location>
        <topology evidence="1">Multi-pass membrane protein</topology>
    </subcellularLocation>
</comment>
<protein>
    <submittedName>
        <fullName evidence="7">Transporter</fullName>
    </submittedName>
</protein>
<dbReference type="InterPro" id="IPR045275">
    <property type="entry name" value="MscS_archaea/bacteria_type"/>
</dbReference>
<dbReference type="Pfam" id="PF00924">
    <property type="entry name" value="MS_channel_2nd"/>
    <property type="match status" value="1"/>
</dbReference>
<name>A0A402CWB7_9BACT</name>
<dbReference type="KEGG" id="ccot:CCAX7_61220"/>
<keyword evidence="5" id="KW-1133">Transmembrane helix</keyword>
<keyword evidence="6" id="KW-0472">Membrane</keyword>
<organism evidence="7 8">
    <name type="scientific">Capsulimonas corticalis</name>
    <dbReference type="NCBI Taxonomy" id="2219043"/>
    <lineage>
        <taxon>Bacteria</taxon>
        <taxon>Bacillati</taxon>
        <taxon>Armatimonadota</taxon>
        <taxon>Armatimonadia</taxon>
        <taxon>Capsulimonadales</taxon>
        <taxon>Capsulimonadaceae</taxon>
        <taxon>Capsulimonas</taxon>
    </lineage>
</organism>
<dbReference type="Gene3D" id="2.30.30.60">
    <property type="match status" value="1"/>
</dbReference>
<dbReference type="InterPro" id="IPR011066">
    <property type="entry name" value="MscS_channel_C_sf"/>
</dbReference>
<keyword evidence="8" id="KW-1185">Reference proteome</keyword>
<dbReference type="InterPro" id="IPR006686">
    <property type="entry name" value="MscS_channel_CS"/>
</dbReference>
<evidence type="ECO:0000256" key="4">
    <source>
        <dbReference type="ARBA" id="ARBA00022692"/>
    </source>
</evidence>
<comment type="similarity">
    <text evidence="2">Belongs to the MscS (TC 1.A.23) family.</text>
</comment>
<dbReference type="RefSeq" id="WP_119321618.1">
    <property type="nucleotide sequence ID" value="NZ_AP025739.1"/>
</dbReference>
<evidence type="ECO:0000256" key="6">
    <source>
        <dbReference type="ARBA" id="ARBA00023136"/>
    </source>
</evidence>
<dbReference type="PANTHER" id="PTHR30221:SF1">
    <property type="entry name" value="SMALL-CONDUCTANCE MECHANOSENSITIVE CHANNEL"/>
    <property type="match status" value="1"/>
</dbReference>
<dbReference type="InterPro" id="IPR011014">
    <property type="entry name" value="MscS_channel_TM-2"/>
</dbReference>
<reference evidence="7 8" key="1">
    <citation type="journal article" date="2019" name="Int. J. Syst. Evol. Microbiol.">
        <title>Capsulimonas corticalis gen. nov., sp. nov., an aerobic capsulated bacterium, of a novel bacterial order, Capsulimonadales ord. nov., of the class Armatimonadia of the phylum Armatimonadetes.</title>
        <authorList>
            <person name="Li J."/>
            <person name="Kudo C."/>
            <person name="Tonouchi A."/>
        </authorList>
    </citation>
    <scope>NUCLEOTIDE SEQUENCE [LARGE SCALE GENOMIC DNA]</scope>
    <source>
        <strain evidence="7 8">AX-7</strain>
    </source>
</reference>
<dbReference type="Pfam" id="PF21082">
    <property type="entry name" value="MS_channel_3rd"/>
    <property type="match status" value="1"/>
</dbReference>
<evidence type="ECO:0000313" key="7">
    <source>
        <dbReference type="EMBL" id="BDI34071.1"/>
    </source>
</evidence>
<evidence type="ECO:0000256" key="3">
    <source>
        <dbReference type="ARBA" id="ARBA00022475"/>
    </source>
</evidence>
<dbReference type="OrthoDB" id="9814206at2"/>
<dbReference type="Proteomes" id="UP000287394">
    <property type="component" value="Chromosome"/>
</dbReference>
<dbReference type="Gene3D" id="1.10.287.1260">
    <property type="match status" value="1"/>
</dbReference>
<dbReference type="AlphaFoldDB" id="A0A402CWB7"/>
<dbReference type="GO" id="GO:0005886">
    <property type="term" value="C:plasma membrane"/>
    <property type="evidence" value="ECO:0007669"/>
    <property type="project" value="UniProtKB-SubCell"/>
</dbReference>